<evidence type="ECO:0000256" key="3">
    <source>
        <dbReference type="ARBA" id="ARBA00012759"/>
    </source>
</evidence>
<evidence type="ECO:0000256" key="5">
    <source>
        <dbReference type="ARBA" id="ARBA00022801"/>
    </source>
</evidence>
<dbReference type="Proteomes" id="UP000008983">
    <property type="component" value="Unassembled WGS sequence"/>
</dbReference>
<dbReference type="OrthoDB" id="292964at2759"/>
<feature type="non-terminal residue" evidence="7">
    <location>
        <position position="250"/>
    </location>
</feature>
<evidence type="ECO:0000256" key="1">
    <source>
        <dbReference type="ARBA" id="ARBA00000707"/>
    </source>
</evidence>
<dbReference type="InterPro" id="IPR028889">
    <property type="entry name" value="USP"/>
</dbReference>
<keyword evidence="4 7" id="KW-0645">Protease</keyword>
<reference evidence="7 8" key="1">
    <citation type="submission" date="2011-07" db="EMBL/GenBank/DDBJ databases">
        <authorList>
            <person name="Coyne R."/>
            <person name="Brami D."/>
            <person name="Johnson J."/>
            <person name="Hostetler J."/>
            <person name="Hannick L."/>
            <person name="Clark T."/>
            <person name="Cassidy-Hanley D."/>
            <person name="Inman J."/>
        </authorList>
    </citation>
    <scope>NUCLEOTIDE SEQUENCE [LARGE SCALE GENOMIC DNA]</scope>
    <source>
        <strain evidence="7 8">G5</strain>
    </source>
</reference>
<dbReference type="PANTHER" id="PTHR24006">
    <property type="entry name" value="UBIQUITIN CARBOXYL-TERMINAL HYDROLASE"/>
    <property type="match status" value="1"/>
</dbReference>
<keyword evidence="8" id="KW-1185">Reference proteome</keyword>
<dbReference type="GO" id="GO:0005634">
    <property type="term" value="C:nucleus"/>
    <property type="evidence" value="ECO:0007669"/>
    <property type="project" value="TreeGrafter"/>
</dbReference>
<dbReference type="GO" id="GO:0006508">
    <property type="term" value="P:proteolysis"/>
    <property type="evidence" value="ECO:0007669"/>
    <property type="project" value="UniProtKB-KW"/>
</dbReference>
<dbReference type="MEROPS" id="C19.092"/>
<comment type="catalytic activity">
    <reaction evidence="1">
        <text>Thiol-dependent hydrolysis of ester, thioester, amide, peptide and isopeptide bonds formed by the C-terminal Gly of ubiquitin (a 76-residue protein attached to proteins as an intracellular targeting signal).</text>
        <dbReference type="EC" id="3.4.19.12"/>
    </reaction>
</comment>
<dbReference type="OMA" id="QIECLNC"/>
<proteinExistence type="inferred from homology"/>
<dbReference type="EC" id="3.4.19.12" evidence="3"/>
<dbReference type="PROSITE" id="PS50235">
    <property type="entry name" value="USP_3"/>
    <property type="match status" value="1"/>
</dbReference>
<evidence type="ECO:0000259" key="6">
    <source>
        <dbReference type="PROSITE" id="PS50235"/>
    </source>
</evidence>
<dbReference type="GeneID" id="14906683"/>
<dbReference type="eggNOG" id="KOG1864">
    <property type="taxonomic scope" value="Eukaryota"/>
</dbReference>
<sequence length="250" mass="29437">MGNNYPEGEKFFGLVNKDNICYSNSIFQALYNCELFRNQILNYNSKPNEYNIIVIVQEIFQQIANNKKKTGICNTNKIMKYVRDSNPDFRGDSHQDCHEFSIWLLNQINDIINKPYIKTKENPNPLEQKQASWLEDIFGGILTTQTQCNNCKTVTERDEAFLDISIDIDYNSSISHCIKKISEKEVLNQECKFFCDKCQTKQDAEKRSLFKKLPKTLILHLKRFKYDEKYNRMQKLMHKIAFPLDIKIST</sequence>
<dbReference type="InterPro" id="IPR001394">
    <property type="entry name" value="Peptidase_C19_UCH"/>
</dbReference>
<feature type="domain" description="USP" evidence="6">
    <location>
        <begin position="12"/>
        <end position="250"/>
    </location>
</feature>
<dbReference type="GO" id="GO:0005829">
    <property type="term" value="C:cytosol"/>
    <property type="evidence" value="ECO:0007669"/>
    <property type="project" value="TreeGrafter"/>
</dbReference>
<keyword evidence="5 7" id="KW-0378">Hydrolase</keyword>
<dbReference type="RefSeq" id="XP_004032159.1">
    <property type="nucleotide sequence ID" value="XM_004032111.1"/>
</dbReference>
<evidence type="ECO:0000313" key="8">
    <source>
        <dbReference type="Proteomes" id="UP000008983"/>
    </source>
</evidence>
<name>G0QW35_ICHMU</name>
<dbReference type="InterPro" id="IPR038765">
    <property type="entry name" value="Papain-like_cys_pep_sf"/>
</dbReference>
<evidence type="ECO:0000256" key="2">
    <source>
        <dbReference type="ARBA" id="ARBA00009085"/>
    </source>
</evidence>
<protein>
    <recommendedName>
        <fullName evidence="3">ubiquitinyl hydrolase 1</fullName>
        <ecNumber evidence="3">3.4.19.12</ecNumber>
    </recommendedName>
</protein>
<dbReference type="InParanoid" id="G0QW35"/>
<dbReference type="SUPFAM" id="SSF54001">
    <property type="entry name" value="Cysteine proteinases"/>
    <property type="match status" value="1"/>
</dbReference>
<dbReference type="PANTHER" id="PTHR24006:SF733">
    <property type="entry name" value="RE52890P"/>
    <property type="match status" value="1"/>
</dbReference>
<gene>
    <name evidence="7" type="ORF">IMG5_129050</name>
</gene>
<accession>G0QW35</accession>
<comment type="similarity">
    <text evidence="2">Belongs to the peptidase C19 family.</text>
</comment>
<dbReference type="Gene3D" id="3.90.70.10">
    <property type="entry name" value="Cysteine proteinases"/>
    <property type="match status" value="1"/>
</dbReference>
<dbReference type="GO" id="GO:0004843">
    <property type="term" value="F:cysteine-type deubiquitinase activity"/>
    <property type="evidence" value="ECO:0007669"/>
    <property type="project" value="UniProtKB-EC"/>
</dbReference>
<dbReference type="InterPro" id="IPR050164">
    <property type="entry name" value="Peptidase_C19"/>
</dbReference>
<dbReference type="STRING" id="857967.G0QW35"/>
<evidence type="ECO:0000313" key="7">
    <source>
        <dbReference type="EMBL" id="EGR30572.1"/>
    </source>
</evidence>
<organism evidence="7 8">
    <name type="scientific">Ichthyophthirius multifiliis</name>
    <name type="common">White spot disease agent</name>
    <name type="synonym">Ich</name>
    <dbReference type="NCBI Taxonomy" id="5932"/>
    <lineage>
        <taxon>Eukaryota</taxon>
        <taxon>Sar</taxon>
        <taxon>Alveolata</taxon>
        <taxon>Ciliophora</taxon>
        <taxon>Intramacronucleata</taxon>
        <taxon>Oligohymenophorea</taxon>
        <taxon>Hymenostomatida</taxon>
        <taxon>Ophryoglenina</taxon>
        <taxon>Ichthyophthirius</taxon>
    </lineage>
</organism>
<dbReference type="Pfam" id="PF00443">
    <property type="entry name" value="UCH"/>
    <property type="match status" value="1"/>
</dbReference>
<evidence type="ECO:0000256" key="4">
    <source>
        <dbReference type="ARBA" id="ARBA00022670"/>
    </source>
</evidence>
<dbReference type="GO" id="GO:0016579">
    <property type="term" value="P:protein deubiquitination"/>
    <property type="evidence" value="ECO:0007669"/>
    <property type="project" value="InterPro"/>
</dbReference>
<dbReference type="AlphaFoldDB" id="G0QW35"/>
<dbReference type="EMBL" id="GL983978">
    <property type="protein sequence ID" value="EGR30572.1"/>
    <property type="molecule type" value="Genomic_DNA"/>
</dbReference>